<evidence type="ECO:0000256" key="1">
    <source>
        <dbReference type="SAM" id="MobiDB-lite"/>
    </source>
</evidence>
<proteinExistence type="predicted"/>
<feature type="compositionally biased region" description="Polar residues" evidence="1">
    <location>
        <begin position="71"/>
        <end position="96"/>
    </location>
</feature>
<keyword evidence="3" id="KW-1185">Reference proteome</keyword>
<accession>A0A4Q9PN60</accession>
<evidence type="ECO:0000313" key="3">
    <source>
        <dbReference type="Proteomes" id="UP000292082"/>
    </source>
</evidence>
<dbReference type="STRING" id="114155.A0A4Q9PN60"/>
<dbReference type="EMBL" id="ML145164">
    <property type="protein sequence ID" value="TBU55677.1"/>
    <property type="molecule type" value="Genomic_DNA"/>
</dbReference>
<reference evidence="2 3" key="1">
    <citation type="submission" date="2019-01" db="EMBL/GenBank/DDBJ databases">
        <title>Draft genome sequences of three monokaryotic isolates of the white-rot basidiomycete fungus Dichomitus squalens.</title>
        <authorList>
            <consortium name="DOE Joint Genome Institute"/>
            <person name="Lopez S.C."/>
            <person name="Andreopoulos B."/>
            <person name="Pangilinan J."/>
            <person name="Lipzen A."/>
            <person name="Riley R."/>
            <person name="Ahrendt S."/>
            <person name="Ng V."/>
            <person name="Barry K."/>
            <person name="Daum C."/>
            <person name="Grigoriev I.V."/>
            <person name="Hilden K.S."/>
            <person name="Makela M.R."/>
            <person name="de Vries R.P."/>
        </authorList>
    </citation>
    <scope>NUCLEOTIDE SEQUENCE [LARGE SCALE GENOMIC DNA]</scope>
    <source>
        <strain evidence="2 3">CBS 464.89</strain>
    </source>
</reference>
<evidence type="ECO:0000313" key="2">
    <source>
        <dbReference type="EMBL" id="TBU55677.1"/>
    </source>
</evidence>
<feature type="compositionally biased region" description="Basic and acidic residues" evidence="1">
    <location>
        <begin position="24"/>
        <end position="37"/>
    </location>
</feature>
<name>A0A4Q9PN60_9APHY</name>
<protein>
    <submittedName>
        <fullName evidence="2">Uncharacterized protein</fullName>
    </submittedName>
</protein>
<dbReference type="Proteomes" id="UP000292082">
    <property type="component" value="Unassembled WGS sequence"/>
</dbReference>
<dbReference type="AlphaFoldDB" id="A0A4Q9PN60"/>
<sequence>MGDSDVVVLIGEEGAVKTFTRGHFQLEYRNKRNEQSKAKSNAGTSRSTPNDVPGPAAAAVGNGLESHSDHPSQATLRTDTQTESQTQPKAQQSRTQPHLWIPPQESIRACALLLMVQCLSQLLFIPQGTLFGQLMFIQTDILGIGAGDVRKYAFNNWMESVVFTSLVLASANYVKAPRALLNGMLPNDTLVWNMWKNAIERKLTENTELGVNANTNFEATEEDRKGLPDMNDSDIELRKTFVKDAEVAWKTWTMVGDDNCFGQ</sequence>
<feature type="region of interest" description="Disordered" evidence="1">
    <location>
        <begin position="23"/>
        <end position="98"/>
    </location>
</feature>
<gene>
    <name evidence="2" type="ORF">BD310DRAFT_950591</name>
</gene>
<organism evidence="2 3">
    <name type="scientific">Dichomitus squalens</name>
    <dbReference type="NCBI Taxonomy" id="114155"/>
    <lineage>
        <taxon>Eukaryota</taxon>
        <taxon>Fungi</taxon>
        <taxon>Dikarya</taxon>
        <taxon>Basidiomycota</taxon>
        <taxon>Agaricomycotina</taxon>
        <taxon>Agaricomycetes</taxon>
        <taxon>Polyporales</taxon>
        <taxon>Polyporaceae</taxon>
        <taxon>Dichomitus</taxon>
    </lineage>
</organism>
<feature type="compositionally biased region" description="Polar residues" evidence="1">
    <location>
        <begin position="38"/>
        <end position="50"/>
    </location>
</feature>